<evidence type="ECO:0000313" key="2">
    <source>
        <dbReference type="Proteomes" id="UP001189143"/>
    </source>
</evidence>
<dbReference type="AlphaFoldDB" id="A0AAD1YJY7"/>
<reference evidence="1" key="1">
    <citation type="submission" date="2022-10" db="EMBL/GenBank/DDBJ databases">
        <authorList>
            <person name="Aires J."/>
            <person name="Mesa V."/>
        </authorList>
    </citation>
    <scope>NUCLEOTIDE SEQUENCE</scope>
    <source>
        <strain evidence="1">Clostridium neonatale JD116</strain>
    </source>
</reference>
<organism evidence="1 2">
    <name type="scientific">Clostridium neonatale</name>
    <dbReference type="NCBI Taxonomy" id="137838"/>
    <lineage>
        <taxon>Bacteria</taxon>
        <taxon>Bacillati</taxon>
        <taxon>Bacillota</taxon>
        <taxon>Clostridia</taxon>
        <taxon>Eubacteriales</taxon>
        <taxon>Clostridiaceae</taxon>
        <taxon>Clostridium</taxon>
    </lineage>
</organism>
<dbReference type="Proteomes" id="UP001189143">
    <property type="component" value="Unassembled WGS sequence"/>
</dbReference>
<proteinExistence type="predicted"/>
<protein>
    <submittedName>
        <fullName evidence="1">Uncharacterized protein</fullName>
    </submittedName>
</protein>
<gene>
    <name evidence="1" type="ORF">CNEO2_660020</name>
</gene>
<dbReference type="EMBL" id="CAMTCP010000266">
    <property type="protein sequence ID" value="CAI3667450.1"/>
    <property type="molecule type" value="Genomic_DNA"/>
</dbReference>
<evidence type="ECO:0000313" key="1">
    <source>
        <dbReference type="EMBL" id="CAI3667450.1"/>
    </source>
</evidence>
<dbReference type="RefSeq" id="WP_230140226.1">
    <property type="nucleotide sequence ID" value="NZ_CAKJVF010000037.1"/>
</dbReference>
<sequence>MMEENLKIIQEIMMLGIKLNQQRRMSIEFDFHSASNKLTISICTNPNPTFNDELTRRWWVSVKNTEMLKAVLKEIKNLEIPIEDFLGD</sequence>
<name>A0AAD1YJY7_9CLOT</name>
<comment type="caution">
    <text evidence="1">The sequence shown here is derived from an EMBL/GenBank/DDBJ whole genome shotgun (WGS) entry which is preliminary data.</text>
</comment>
<accession>A0AAD1YJY7</accession>